<dbReference type="Proteomes" id="UP000184232">
    <property type="component" value="Unassembled WGS sequence"/>
</dbReference>
<dbReference type="SUPFAM" id="SSF49265">
    <property type="entry name" value="Fibronectin type III"/>
    <property type="match status" value="1"/>
</dbReference>
<dbReference type="RefSeq" id="WP_072785318.1">
    <property type="nucleotide sequence ID" value="NZ_CP045292.1"/>
</dbReference>
<feature type="signal peptide" evidence="1">
    <location>
        <begin position="1"/>
        <end position="18"/>
    </location>
</feature>
<dbReference type="InterPro" id="IPR036116">
    <property type="entry name" value="FN3_sf"/>
</dbReference>
<dbReference type="PROSITE" id="PS50022">
    <property type="entry name" value="FA58C_3"/>
    <property type="match status" value="1"/>
</dbReference>
<dbReference type="SUPFAM" id="SSF75005">
    <property type="entry name" value="Arabinanase/levansucrase/invertase"/>
    <property type="match status" value="1"/>
</dbReference>
<dbReference type="CDD" id="cd08982">
    <property type="entry name" value="GH43-like"/>
    <property type="match status" value="1"/>
</dbReference>
<evidence type="ECO:0000259" key="2">
    <source>
        <dbReference type="PROSITE" id="PS50022"/>
    </source>
</evidence>
<dbReference type="InterPro" id="IPR008979">
    <property type="entry name" value="Galactose-bd-like_sf"/>
</dbReference>
<gene>
    <name evidence="3" type="ORF">SAMN05444337_2355</name>
</gene>
<dbReference type="InterPro" id="IPR051795">
    <property type="entry name" value="Glycosyl_Hydrlase_43"/>
</dbReference>
<dbReference type="PANTHER" id="PTHR42812">
    <property type="entry name" value="BETA-XYLOSIDASE"/>
    <property type="match status" value="1"/>
</dbReference>
<reference evidence="3 4" key="1">
    <citation type="submission" date="2016-11" db="EMBL/GenBank/DDBJ databases">
        <authorList>
            <person name="Jaros S."/>
            <person name="Januszkiewicz K."/>
            <person name="Wedrychowicz H."/>
        </authorList>
    </citation>
    <scope>NUCLEOTIDE SEQUENCE [LARGE SCALE GENOMIC DNA]</scope>
    <source>
        <strain evidence="3 4">DSM 22807</strain>
    </source>
</reference>
<dbReference type="Pfam" id="PF00754">
    <property type="entry name" value="F5_F8_type_C"/>
    <property type="match status" value="1"/>
</dbReference>
<name>A0A1M6L194_9FLAO</name>
<dbReference type="STRING" id="683124.SAMN05444337_2355"/>
<evidence type="ECO:0000313" key="3">
    <source>
        <dbReference type="EMBL" id="SHJ64906.1"/>
    </source>
</evidence>
<dbReference type="Gene3D" id="2.60.40.10">
    <property type="entry name" value="Immunoglobulins"/>
    <property type="match status" value="1"/>
</dbReference>
<keyword evidence="4" id="KW-1185">Reference proteome</keyword>
<dbReference type="InterPro" id="IPR023296">
    <property type="entry name" value="Glyco_hydro_beta-prop_sf"/>
</dbReference>
<dbReference type="OrthoDB" id="9801455at2"/>
<dbReference type="Gene3D" id="2.60.120.260">
    <property type="entry name" value="Galactose-binding domain-like"/>
    <property type="match status" value="1"/>
</dbReference>
<dbReference type="AlphaFoldDB" id="A0A1M6L194"/>
<feature type="chain" id="PRO_5013110592" evidence="1">
    <location>
        <begin position="19"/>
        <end position="584"/>
    </location>
</feature>
<protein>
    <submittedName>
        <fullName evidence="3">F5/8 type C domain-containing protein</fullName>
    </submittedName>
</protein>
<dbReference type="InterPro" id="IPR013783">
    <property type="entry name" value="Ig-like_fold"/>
</dbReference>
<evidence type="ECO:0000256" key="1">
    <source>
        <dbReference type="SAM" id="SignalP"/>
    </source>
</evidence>
<accession>A0A1M6L194</accession>
<feature type="domain" description="F5/8 type C" evidence="2">
    <location>
        <begin position="336"/>
        <end position="487"/>
    </location>
</feature>
<dbReference type="PANTHER" id="PTHR42812:SF12">
    <property type="entry name" value="BETA-XYLOSIDASE-RELATED"/>
    <property type="match status" value="1"/>
</dbReference>
<keyword evidence="1" id="KW-0732">Signal</keyword>
<proteinExistence type="predicted"/>
<organism evidence="3 4">
    <name type="scientific">Flavobacterium haoranii</name>
    <dbReference type="NCBI Taxonomy" id="683124"/>
    <lineage>
        <taxon>Bacteria</taxon>
        <taxon>Pseudomonadati</taxon>
        <taxon>Bacteroidota</taxon>
        <taxon>Flavobacteriia</taxon>
        <taxon>Flavobacteriales</taxon>
        <taxon>Flavobacteriaceae</taxon>
        <taxon>Flavobacterium</taxon>
    </lineage>
</organism>
<evidence type="ECO:0000313" key="4">
    <source>
        <dbReference type="Proteomes" id="UP000184232"/>
    </source>
</evidence>
<dbReference type="InterPro" id="IPR000421">
    <property type="entry name" value="FA58C"/>
</dbReference>
<dbReference type="SUPFAM" id="SSF49785">
    <property type="entry name" value="Galactose-binding domain-like"/>
    <property type="match status" value="1"/>
</dbReference>
<sequence length="584" mass="67425">MKKIILVIVLHFAFLSLAQQKTFCNPINVDYGYTPFKSFSAQGKHRATADPVIVNFQNKYFLFSTNQEGYWWSDDMLHWKFVYRKFLLDDKYTHDLNAPGIFTMKDTMYVYGSTHEKDFPIWKSTNPTKDDWQIAVDTLKVGAWDPGFLYDEEKDKLYLYWGSSNEFPLMGTELNTKTLQSDGFVKPMLTLKPEDHGWERFGEYSDNTFLQPFMEGAWVTKYKNKYYLQYAAPATEFSGYADGVYVSSNPLEGFAYQQHNPLSYKPGGFARGAGHGATYQDNFGNWWHVSTIILGQKNNFERRLGIWPAGFDQDDVMYCNTAYGDYPTFIPEYAKGKDFTKGLFAGWMLLNYNKPVQVSSTLGGYSPNYVVDEDMRTYWSAKTGEKGEWFQTDLVEVSTVNAIQINYADQDVEFLGKSQGVFHQYKIWASNDGKKWELAVDKSKNNTDVPHDYIELAKPIKARYLKLENLKMPTGKFALSGFRVFGKGNGKAPEKVENFMVLRADKAKFGERRSSWIRWKQNNLADGYVIYFGKSPDKLYGSIMVYGKNDYFFTGMDRTDTYYFQIEAFNANGISERTEVIKVD</sequence>
<dbReference type="EMBL" id="FQZH01000005">
    <property type="protein sequence ID" value="SHJ64906.1"/>
    <property type="molecule type" value="Genomic_DNA"/>
</dbReference>
<dbReference type="Gene3D" id="2.115.10.20">
    <property type="entry name" value="Glycosyl hydrolase domain, family 43"/>
    <property type="match status" value="1"/>
</dbReference>